<reference evidence="1 2" key="1">
    <citation type="submission" date="2018-06" db="EMBL/GenBank/DDBJ databases">
        <title>Genomic Encyclopedia of Archaeal and Bacterial Type Strains, Phase II (KMG-II): from individual species to whole genera.</title>
        <authorList>
            <person name="Goeker M."/>
        </authorList>
    </citation>
    <scope>NUCLEOTIDE SEQUENCE [LARGE SCALE GENOMIC DNA]</scope>
    <source>
        <strain evidence="1 2">DSM 22011</strain>
    </source>
</reference>
<sequence length="41" mass="4328">MKAMLSGFAAIVIIGVGAYFTLESLGFSSQEVYSSPNARVD</sequence>
<organism evidence="1 2">
    <name type="scientific">Salipiger aestuarii</name>
    <dbReference type="NCBI Taxonomy" id="568098"/>
    <lineage>
        <taxon>Bacteria</taxon>
        <taxon>Pseudomonadati</taxon>
        <taxon>Pseudomonadota</taxon>
        <taxon>Alphaproteobacteria</taxon>
        <taxon>Rhodobacterales</taxon>
        <taxon>Roseobacteraceae</taxon>
        <taxon>Salipiger</taxon>
    </lineage>
</organism>
<comment type="caution">
    <text evidence="1">The sequence shown here is derived from an EMBL/GenBank/DDBJ whole genome shotgun (WGS) entry which is preliminary data.</text>
</comment>
<gene>
    <name evidence="1" type="ORF">ATI53_100852</name>
</gene>
<name>A0A327YF54_9RHOB</name>
<dbReference type="AlphaFoldDB" id="A0A327YF54"/>
<dbReference type="Proteomes" id="UP000249165">
    <property type="component" value="Unassembled WGS sequence"/>
</dbReference>
<keyword evidence="2" id="KW-1185">Reference proteome</keyword>
<dbReference type="RefSeq" id="WP_009506182.1">
    <property type="nucleotide sequence ID" value="NZ_LIGK01000008.1"/>
</dbReference>
<accession>A0A327YF54</accession>
<protein>
    <submittedName>
        <fullName evidence="1">Uncharacterized protein</fullName>
    </submittedName>
</protein>
<evidence type="ECO:0000313" key="2">
    <source>
        <dbReference type="Proteomes" id="UP000249165"/>
    </source>
</evidence>
<evidence type="ECO:0000313" key="1">
    <source>
        <dbReference type="EMBL" id="RAK19670.1"/>
    </source>
</evidence>
<dbReference type="EMBL" id="QLMG01000008">
    <property type="protein sequence ID" value="RAK19670.1"/>
    <property type="molecule type" value="Genomic_DNA"/>
</dbReference>
<proteinExistence type="predicted"/>